<evidence type="ECO:0000313" key="2">
    <source>
        <dbReference type="Proteomes" id="UP001057402"/>
    </source>
</evidence>
<protein>
    <submittedName>
        <fullName evidence="1">Uncharacterized protein</fullName>
    </submittedName>
</protein>
<proteinExistence type="predicted"/>
<reference evidence="2" key="1">
    <citation type="journal article" date="2023" name="Front. Plant Sci.">
        <title>Chromosomal-level genome assembly of Melastoma candidum provides insights into trichome evolution.</title>
        <authorList>
            <person name="Zhong Y."/>
            <person name="Wu W."/>
            <person name="Sun C."/>
            <person name="Zou P."/>
            <person name="Liu Y."/>
            <person name="Dai S."/>
            <person name="Zhou R."/>
        </authorList>
    </citation>
    <scope>NUCLEOTIDE SEQUENCE [LARGE SCALE GENOMIC DNA]</scope>
</reference>
<name>A0ACB9NSG5_9MYRT</name>
<organism evidence="1 2">
    <name type="scientific">Melastoma candidum</name>
    <dbReference type="NCBI Taxonomy" id="119954"/>
    <lineage>
        <taxon>Eukaryota</taxon>
        <taxon>Viridiplantae</taxon>
        <taxon>Streptophyta</taxon>
        <taxon>Embryophyta</taxon>
        <taxon>Tracheophyta</taxon>
        <taxon>Spermatophyta</taxon>
        <taxon>Magnoliopsida</taxon>
        <taxon>eudicotyledons</taxon>
        <taxon>Gunneridae</taxon>
        <taxon>Pentapetalae</taxon>
        <taxon>rosids</taxon>
        <taxon>malvids</taxon>
        <taxon>Myrtales</taxon>
        <taxon>Melastomataceae</taxon>
        <taxon>Melastomatoideae</taxon>
        <taxon>Melastomateae</taxon>
        <taxon>Melastoma</taxon>
    </lineage>
</organism>
<dbReference type="EMBL" id="CM042886">
    <property type="protein sequence ID" value="KAI4338936.1"/>
    <property type="molecule type" value="Genomic_DNA"/>
</dbReference>
<gene>
    <name evidence="1" type="ORF">MLD38_023940</name>
</gene>
<comment type="caution">
    <text evidence="1">The sequence shown here is derived from an EMBL/GenBank/DDBJ whole genome shotgun (WGS) entry which is preliminary data.</text>
</comment>
<evidence type="ECO:0000313" key="1">
    <source>
        <dbReference type="EMBL" id="KAI4338936.1"/>
    </source>
</evidence>
<sequence>MMELSERFASRADLADYDNHSQLLDQFERASLEARLNRAILLGRSLSHSSVTQPPPTRDSEPRSGSRSSGIRWAVKKLLSPIFGRKSSARAVGADSPNPVPGRPSYSDSSMPIPARRSYSQAFSRSMWA</sequence>
<accession>A0ACB9NSG5</accession>
<dbReference type="Proteomes" id="UP001057402">
    <property type="component" value="Chromosome 7"/>
</dbReference>
<keyword evidence="2" id="KW-1185">Reference proteome</keyword>